<evidence type="ECO:0000256" key="1">
    <source>
        <dbReference type="SAM" id="MobiDB-lite"/>
    </source>
</evidence>
<accession>A0ABN2V4G8</accession>
<organism evidence="2 3">
    <name type="scientific">Catenulispora yoronensis</name>
    <dbReference type="NCBI Taxonomy" id="450799"/>
    <lineage>
        <taxon>Bacteria</taxon>
        <taxon>Bacillati</taxon>
        <taxon>Actinomycetota</taxon>
        <taxon>Actinomycetes</taxon>
        <taxon>Catenulisporales</taxon>
        <taxon>Catenulisporaceae</taxon>
        <taxon>Catenulispora</taxon>
    </lineage>
</organism>
<sequence>MGESPGRGVEPDSGDSGNSGNSEHPRGLRGSARLLITARAAPAAYPKTSFRS</sequence>
<dbReference type="EMBL" id="BAAAQN010000050">
    <property type="protein sequence ID" value="GAA2050822.1"/>
    <property type="molecule type" value="Genomic_DNA"/>
</dbReference>
<evidence type="ECO:0000313" key="3">
    <source>
        <dbReference type="Proteomes" id="UP001500751"/>
    </source>
</evidence>
<keyword evidence="3" id="KW-1185">Reference proteome</keyword>
<proteinExistence type="predicted"/>
<protein>
    <submittedName>
        <fullName evidence="2">Uncharacterized protein</fullName>
    </submittedName>
</protein>
<comment type="caution">
    <text evidence="2">The sequence shown here is derived from an EMBL/GenBank/DDBJ whole genome shotgun (WGS) entry which is preliminary data.</text>
</comment>
<feature type="region of interest" description="Disordered" evidence="1">
    <location>
        <begin position="1"/>
        <end position="52"/>
    </location>
</feature>
<reference evidence="2 3" key="1">
    <citation type="journal article" date="2019" name="Int. J. Syst. Evol. Microbiol.">
        <title>The Global Catalogue of Microorganisms (GCM) 10K type strain sequencing project: providing services to taxonomists for standard genome sequencing and annotation.</title>
        <authorList>
            <consortium name="The Broad Institute Genomics Platform"/>
            <consortium name="The Broad Institute Genome Sequencing Center for Infectious Disease"/>
            <person name="Wu L."/>
            <person name="Ma J."/>
        </authorList>
    </citation>
    <scope>NUCLEOTIDE SEQUENCE [LARGE SCALE GENOMIC DNA]</scope>
    <source>
        <strain evidence="2 3">JCM 16014</strain>
    </source>
</reference>
<evidence type="ECO:0000313" key="2">
    <source>
        <dbReference type="EMBL" id="GAA2050822.1"/>
    </source>
</evidence>
<gene>
    <name evidence="2" type="ORF">GCM10009839_66890</name>
</gene>
<name>A0ABN2V4G8_9ACTN</name>
<dbReference type="Proteomes" id="UP001500751">
    <property type="component" value="Unassembled WGS sequence"/>
</dbReference>